<dbReference type="AlphaFoldDB" id="A0A644VI31"/>
<dbReference type="PANTHER" id="PTHR37507:SF2">
    <property type="entry name" value="SPORULATION PROTEIN YDCC"/>
    <property type="match status" value="1"/>
</dbReference>
<dbReference type="InterPro" id="IPR033399">
    <property type="entry name" value="TP_0789-like"/>
</dbReference>
<feature type="domain" description="Uncharacterized protein TP-0789" evidence="1">
    <location>
        <begin position="63"/>
        <end position="244"/>
    </location>
</feature>
<dbReference type="InterPro" id="IPR052944">
    <property type="entry name" value="Sporulation_related"/>
</dbReference>
<dbReference type="PANTHER" id="PTHR37507">
    <property type="entry name" value="SPORULATION PROTEIN YDCC"/>
    <property type="match status" value="1"/>
</dbReference>
<dbReference type="EMBL" id="VSSQ01000299">
    <property type="protein sequence ID" value="MPL90273.1"/>
    <property type="molecule type" value="Genomic_DNA"/>
</dbReference>
<proteinExistence type="predicted"/>
<gene>
    <name evidence="2" type="ORF">SDC9_36320</name>
</gene>
<comment type="caution">
    <text evidence="2">The sequence shown here is derived from an EMBL/GenBank/DDBJ whole genome shotgun (WGS) entry which is preliminary data.</text>
</comment>
<name>A0A644VI31_9ZZZZ</name>
<dbReference type="Pfam" id="PF17131">
    <property type="entry name" value="LolA_like"/>
    <property type="match status" value="1"/>
</dbReference>
<reference evidence="2" key="1">
    <citation type="submission" date="2019-08" db="EMBL/GenBank/DDBJ databases">
        <authorList>
            <person name="Kucharzyk K."/>
            <person name="Murdoch R.W."/>
            <person name="Higgins S."/>
            <person name="Loffler F."/>
        </authorList>
    </citation>
    <scope>NUCLEOTIDE SEQUENCE</scope>
</reference>
<dbReference type="CDD" id="cd16329">
    <property type="entry name" value="LolA_like"/>
    <property type="match status" value="1"/>
</dbReference>
<protein>
    <recommendedName>
        <fullName evidence="1">Uncharacterized protein TP-0789 domain-containing protein</fullName>
    </recommendedName>
</protein>
<organism evidence="2">
    <name type="scientific">bioreactor metagenome</name>
    <dbReference type="NCBI Taxonomy" id="1076179"/>
    <lineage>
        <taxon>unclassified sequences</taxon>
        <taxon>metagenomes</taxon>
        <taxon>ecological metagenomes</taxon>
    </lineage>
</organism>
<sequence length="244" mass="28323">MKKSAFILLSFVYILNAYAQDPVKILDEVDKNLSADSRILDSKMVVYGKRNDRTMTAHSITMGDKKSFTEYLSPARDKGTKMLKLDKELWMYSPSTDRTIMISGHMLRQSLMGSDLSYEDMMEDRKLNVLYKAVISGEETLDNRTCYVMQLTAKVTDVAYYSMKLWVDKERLIPLRQELFGKSGQLLKHIIFSDVKKIDKRWFPMKMNYKDVLKDGKGTDWIILSIQFDQPIPNHVFSKASLKQ</sequence>
<dbReference type="Gene3D" id="2.50.20.10">
    <property type="entry name" value="Lipoprotein localisation LolA/LolB/LppX"/>
    <property type="match status" value="1"/>
</dbReference>
<accession>A0A644VI31</accession>
<evidence type="ECO:0000313" key="2">
    <source>
        <dbReference type="EMBL" id="MPL90273.1"/>
    </source>
</evidence>
<evidence type="ECO:0000259" key="1">
    <source>
        <dbReference type="Pfam" id="PF17131"/>
    </source>
</evidence>